<keyword evidence="5" id="KW-1185">Reference proteome</keyword>
<dbReference type="AlphaFoldDB" id="F2JP68"/>
<dbReference type="PANTHER" id="PTHR35788">
    <property type="entry name" value="EXPORTED PROTEIN-RELATED"/>
    <property type="match status" value="1"/>
</dbReference>
<feature type="domain" description="G5" evidence="3">
    <location>
        <begin position="377"/>
        <end position="455"/>
    </location>
</feature>
<dbReference type="InterPro" id="IPR007391">
    <property type="entry name" value="Vancomycin_resist_VanW"/>
</dbReference>
<dbReference type="HOGENOM" id="CLU_011572_2_1_9"/>
<dbReference type="PANTHER" id="PTHR35788:SF1">
    <property type="entry name" value="EXPORTED PROTEIN"/>
    <property type="match status" value="1"/>
</dbReference>
<dbReference type="InterPro" id="IPR022029">
    <property type="entry name" value="YoaR-like_PG-bd"/>
</dbReference>
<dbReference type="Pfam" id="PF12229">
    <property type="entry name" value="PG_binding_4"/>
    <property type="match status" value="1"/>
</dbReference>
<dbReference type="Gene3D" id="2.20.230.10">
    <property type="entry name" value="Resuscitation-promoting factor rpfb"/>
    <property type="match status" value="1"/>
</dbReference>
<evidence type="ECO:0000256" key="2">
    <source>
        <dbReference type="SAM" id="Phobius"/>
    </source>
</evidence>
<reference evidence="4 5" key="1">
    <citation type="journal article" date="2011" name="J. Bacteriol.">
        <title>Complete genome sequence of the cellulose-degrading bacterium Cellulosilyticum lentocellum.</title>
        <authorList>
            <consortium name="US DOE Joint Genome Institute"/>
            <person name="Miller D.A."/>
            <person name="Suen G."/>
            <person name="Bruce D."/>
            <person name="Copeland A."/>
            <person name="Cheng J.F."/>
            <person name="Detter C."/>
            <person name="Goodwin L.A."/>
            <person name="Han C.S."/>
            <person name="Hauser L.J."/>
            <person name="Land M.L."/>
            <person name="Lapidus A."/>
            <person name="Lucas S."/>
            <person name="Meincke L."/>
            <person name="Pitluck S."/>
            <person name="Tapia R."/>
            <person name="Teshima H."/>
            <person name="Woyke T."/>
            <person name="Fox B.G."/>
            <person name="Angert E.R."/>
            <person name="Currie C.R."/>
        </authorList>
    </citation>
    <scope>NUCLEOTIDE SEQUENCE [LARGE SCALE GENOMIC DNA]</scope>
    <source>
        <strain evidence="5">ATCC 49066 / DSM 5427 / NCIMB 11756 / RHM5</strain>
    </source>
</reference>
<sequence>MIKNKIYILKLLVLQLLCGGLAIIISGILGFSSIFAQYDVRLYKNISINNIDIGNQTAEEAITVVNEYYLNPILDKQLILTLGDTRLQLSLGDLLIDTNLTAIIQEALHYPNQLSFLDKTALLEGEAPKNFEISLNFDEQKLQTAAINLITSQTVDSKDAAIHITPSGDIKLTPHVATISFDKTALLEKLHHYLMDYKQLADITTIDMNSFISTSNPDITTEVLKTVDTLVTSYHTRFTPGTGNATNIIVCAATINNTLLMPGETFSFNGIVGNTTLDKGYTYAPVIANYQMVQGVGGGVCQVSSTLYNAILQIGLLPTERLPHSRPSSYVPMGLDATINWDSIDFKFTNTLEYPLYIVAYTKDNELCIDLYSNHSLLDTTYVLKSEVYKVIPSPVRYKKDSSLPKGTRSLVSSGYKGYKVKTIRETYNKEQLTESLIISWDTYAAAPTIYKTGN</sequence>
<protein>
    <submittedName>
        <fullName evidence="4">VanW family protein</fullName>
    </submittedName>
</protein>
<name>F2JP68_CELLD</name>
<dbReference type="PROSITE" id="PS51109">
    <property type="entry name" value="G5"/>
    <property type="match status" value="1"/>
</dbReference>
<dbReference type="Proteomes" id="UP000008467">
    <property type="component" value="Chromosome"/>
</dbReference>
<dbReference type="SMART" id="SM01208">
    <property type="entry name" value="G5"/>
    <property type="match status" value="1"/>
</dbReference>
<dbReference type="InterPro" id="IPR052913">
    <property type="entry name" value="Glycopeptide_resist_protein"/>
</dbReference>
<dbReference type="KEGG" id="cle:Clole_3112"/>
<keyword evidence="2" id="KW-0472">Membrane</keyword>
<keyword evidence="2" id="KW-1133">Transmembrane helix</keyword>
<dbReference type="InterPro" id="IPR011098">
    <property type="entry name" value="G5_dom"/>
</dbReference>
<dbReference type="RefSeq" id="WP_013658085.1">
    <property type="nucleotide sequence ID" value="NC_015275.1"/>
</dbReference>
<dbReference type="Pfam" id="PF07501">
    <property type="entry name" value="G5"/>
    <property type="match status" value="1"/>
</dbReference>
<dbReference type="EMBL" id="CP002582">
    <property type="protein sequence ID" value="ADZ84807.1"/>
    <property type="molecule type" value="Genomic_DNA"/>
</dbReference>
<feature type="transmembrane region" description="Helical" evidence="2">
    <location>
        <begin position="12"/>
        <end position="36"/>
    </location>
</feature>
<evidence type="ECO:0000313" key="4">
    <source>
        <dbReference type="EMBL" id="ADZ84807.1"/>
    </source>
</evidence>
<gene>
    <name evidence="4" type="ordered locus">Clole_3112</name>
</gene>
<proteinExistence type="predicted"/>
<keyword evidence="1" id="KW-0732">Signal</keyword>
<organism evidence="4 5">
    <name type="scientific">Cellulosilyticum lentocellum (strain ATCC 49066 / DSM 5427 / NCIMB 11756 / RHM5)</name>
    <name type="common">Clostridium lentocellum</name>
    <dbReference type="NCBI Taxonomy" id="642492"/>
    <lineage>
        <taxon>Bacteria</taxon>
        <taxon>Bacillati</taxon>
        <taxon>Bacillota</taxon>
        <taxon>Clostridia</taxon>
        <taxon>Lachnospirales</taxon>
        <taxon>Cellulosilyticaceae</taxon>
        <taxon>Cellulosilyticum</taxon>
    </lineage>
</organism>
<dbReference type="Pfam" id="PF04294">
    <property type="entry name" value="VanW"/>
    <property type="match status" value="1"/>
</dbReference>
<evidence type="ECO:0000313" key="5">
    <source>
        <dbReference type="Proteomes" id="UP000008467"/>
    </source>
</evidence>
<accession>F2JP68</accession>
<evidence type="ECO:0000259" key="3">
    <source>
        <dbReference type="PROSITE" id="PS51109"/>
    </source>
</evidence>
<dbReference type="STRING" id="642492.Clole_3112"/>
<evidence type="ECO:0000256" key="1">
    <source>
        <dbReference type="ARBA" id="ARBA00022729"/>
    </source>
</evidence>
<keyword evidence="2" id="KW-0812">Transmembrane</keyword>
<dbReference type="eggNOG" id="COG2720">
    <property type="taxonomic scope" value="Bacteria"/>
</dbReference>